<proteinExistence type="predicted"/>
<dbReference type="EMBL" id="ACGU01000089">
    <property type="protein sequence ID" value="EEJ71314.1"/>
    <property type="molecule type" value="Genomic_DNA"/>
</dbReference>
<name>C2EQ93_9LACO</name>
<reference evidence="2 3" key="1">
    <citation type="submission" date="2009-01" db="EMBL/GenBank/DDBJ databases">
        <authorList>
            <person name="Qin X."/>
            <person name="Bachman B."/>
            <person name="Battles P."/>
            <person name="Bell A."/>
            <person name="Bess C."/>
            <person name="Bickham C."/>
            <person name="Chaboub L."/>
            <person name="Chen D."/>
            <person name="Coyle M."/>
            <person name="Deiros D.R."/>
            <person name="Dinh H."/>
            <person name="Forbes L."/>
            <person name="Fowler G."/>
            <person name="Francisco L."/>
            <person name="Fu Q."/>
            <person name="Gubbala S."/>
            <person name="Hale W."/>
            <person name="Han Y."/>
            <person name="Hemphill L."/>
            <person name="Highlander S.K."/>
            <person name="Hirani K."/>
            <person name="Hogues M."/>
            <person name="Jackson L."/>
            <person name="Jakkamsetti A."/>
            <person name="Javaid M."/>
            <person name="Jiang H."/>
            <person name="Korchina V."/>
            <person name="Kovar C."/>
            <person name="Lara F."/>
            <person name="Lee S."/>
            <person name="Mata R."/>
            <person name="Mathew T."/>
            <person name="Moen C."/>
            <person name="Morales K."/>
            <person name="Munidasa M."/>
            <person name="Nazareth L."/>
            <person name="Ngo R."/>
            <person name="Nguyen L."/>
            <person name="Okwuonu G."/>
            <person name="Ongeri F."/>
            <person name="Patil S."/>
            <person name="Petrosino J."/>
            <person name="Pham C."/>
            <person name="Pham P."/>
            <person name="Pu L.-L."/>
            <person name="Puazo M."/>
            <person name="Raj R."/>
            <person name="Reid J."/>
            <person name="Rouhana J."/>
            <person name="Saada N."/>
            <person name="Shang Y."/>
            <person name="Simmons D."/>
            <person name="Thornton R."/>
            <person name="Warren J."/>
            <person name="Weissenberger G."/>
            <person name="Zhang J."/>
            <person name="Zhang L."/>
            <person name="Zhou C."/>
            <person name="Zhu D."/>
            <person name="Muzny D."/>
            <person name="Worley K."/>
            <person name="Gibbs R."/>
        </authorList>
    </citation>
    <scope>NUCLEOTIDE SEQUENCE [LARGE SCALE GENOMIC DNA]</scope>
    <source>
        <strain evidence="2 3">DSM 16047</strain>
    </source>
</reference>
<dbReference type="PROSITE" id="PS50931">
    <property type="entry name" value="HTH_LYSR"/>
    <property type="match status" value="1"/>
</dbReference>
<dbReference type="STRING" id="525365.HMPREF0548_1839"/>
<protein>
    <recommendedName>
        <fullName evidence="1">HTH lysR-type domain-containing protein</fullName>
    </recommendedName>
</protein>
<evidence type="ECO:0000259" key="1">
    <source>
        <dbReference type="PROSITE" id="PS50931"/>
    </source>
</evidence>
<accession>C2EQ93</accession>
<evidence type="ECO:0000313" key="3">
    <source>
        <dbReference type="Proteomes" id="UP000005583"/>
    </source>
</evidence>
<organism evidence="2 3">
    <name type="scientific">Lactobacillus ultunensis DSM 16047</name>
    <dbReference type="NCBI Taxonomy" id="525365"/>
    <lineage>
        <taxon>Bacteria</taxon>
        <taxon>Bacillati</taxon>
        <taxon>Bacillota</taxon>
        <taxon>Bacilli</taxon>
        <taxon>Lactobacillales</taxon>
        <taxon>Lactobacillaceae</taxon>
        <taxon>Lactobacillus</taxon>
    </lineage>
</organism>
<dbReference type="GO" id="GO:0003700">
    <property type="term" value="F:DNA-binding transcription factor activity"/>
    <property type="evidence" value="ECO:0007669"/>
    <property type="project" value="InterPro"/>
</dbReference>
<dbReference type="AlphaFoldDB" id="C2EQ93"/>
<keyword evidence="3" id="KW-1185">Reference proteome</keyword>
<dbReference type="HOGENOM" id="CLU_3253412_0_0_9"/>
<comment type="caution">
    <text evidence="2">The sequence shown here is derived from an EMBL/GenBank/DDBJ whole genome shotgun (WGS) entry which is preliminary data.</text>
</comment>
<dbReference type="Proteomes" id="UP000005583">
    <property type="component" value="Unassembled WGS sequence"/>
</dbReference>
<evidence type="ECO:0000313" key="2">
    <source>
        <dbReference type="EMBL" id="EEJ71314.1"/>
    </source>
</evidence>
<dbReference type="InterPro" id="IPR000847">
    <property type="entry name" value="LysR_HTH_N"/>
</dbReference>
<sequence length="42" mass="4764">MGYNNFITGGTLMNDPEALLHYLDVLLKESNFTKAARELYIS</sequence>
<feature type="domain" description="HTH lysR-type" evidence="1">
    <location>
        <begin position="15"/>
        <end position="42"/>
    </location>
</feature>
<gene>
    <name evidence="2" type="ORF">HMPREF0548_1839</name>
</gene>